<evidence type="ECO:0000313" key="2">
    <source>
        <dbReference type="EMBL" id="MFD2698722.1"/>
    </source>
</evidence>
<protein>
    <recommendedName>
        <fullName evidence="4">Curlin</fullName>
    </recommendedName>
</protein>
<feature type="chain" id="PRO_5045380032" description="Curlin" evidence="1">
    <location>
        <begin position="22"/>
        <end position="169"/>
    </location>
</feature>
<name>A0ABW5SIZ7_9FLAO</name>
<evidence type="ECO:0008006" key="4">
    <source>
        <dbReference type="Google" id="ProtNLM"/>
    </source>
</evidence>
<keyword evidence="1" id="KW-0732">Signal</keyword>
<evidence type="ECO:0000256" key="1">
    <source>
        <dbReference type="SAM" id="SignalP"/>
    </source>
</evidence>
<proteinExistence type="predicted"/>
<organism evidence="2 3">
    <name type="scientific">Mesonia sediminis</name>
    <dbReference type="NCBI Taxonomy" id="1703946"/>
    <lineage>
        <taxon>Bacteria</taxon>
        <taxon>Pseudomonadati</taxon>
        <taxon>Bacteroidota</taxon>
        <taxon>Flavobacteriia</taxon>
        <taxon>Flavobacteriales</taxon>
        <taxon>Flavobacteriaceae</taxon>
        <taxon>Mesonia</taxon>
    </lineage>
</organism>
<keyword evidence="3" id="KW-1185">Reference proteome</keyword>
<evidence type="ECO:0000313" key="3">
    <source>
        <dbReference type="Proteomes" id="UP001597357"/>
    </source>
</evidence>
<dbReference type="RefSeq" id="WP_379048590.1">
    <property type="nucleotide sequence ID" value="NZ_JBHULZ010000041.1"/>
</dbReference>
<feature type="signal peptide" evidence="1">
    <location>
        <begin position="1"/>
        <end position="21"/>
    </location>
</feature>
<comment type="caution">
    <text evidence="2">The sequence shown here is derived from an EMBL/GenBank/DDBJ whole genome shotgun (WGS) entry which is preliminary data.</text>
</comment>
<sequence>MKKKSILIIFCAILFNWNSVAQEQGEDNPEIVEENAANLNILSRFAETSVLSEQVPPLGNQVYIDQIGERNIIMTQVNSNRSEVRLSQNGSDNIIGVSLRAKQINERISQSGDSNLALRYINDPLGTINFELIQNGGNQYIQHGANRLTNNLKIEQSVGDRGIIIRSFR</sequence>
<dbReference type="EMBL" id="JBHULZ010000041">
    <property type="protein sequence ID" value="MFD2698722.1"/>
    <property type="molecule type" value="Genomic_DNA"/>
</dbReference>
<accession>A0ABW5SIZ7</accession>
<gene>
    <name evidence="2" type="ORF">ACFSQ0_12025</name>
</gene>
<reference evidence="3" key="1">
    <citation type="journal article" date="2019" name="Int. J. Syst. Evol. Microbiol.">
        <title>The Global Catalogue of Microorganisms (GCM) 10K type strain sequencing project: providing services to taxonomists for standard genome sequencing and annotation.</title>
        <authorList>
            <consortium name="The Broad Institute Genomics Platform"/>
            <consortium name="The Broad Institute Genome Sequencing Center for Infectious Disease"/>
            <person name="Wu L."/>
            <person name="Ma J."/>
        </authorList>
    </citation>
    <scope>NUCLEOTIDE SEQUENCE [LARGE SCALE GENOMIC DNA]</scope>
    <source>
        <strain evidence="3">KCTC 42255</strain>
    </source>
</reference>
<dbReference type="Proteomes" id="UP001597357">
    <property type="component" value="Unassembled WGS sequence"/>
</dbReference>